<keyword evidence="5" id="KW-1185">Reference proteome</keyword>
<sequence length="61" mass="6444">MLPTLLRRVTGAAAEYAGHTLRWLPGAAAAACFVAAGWMIAAPLGLAVAGAFCLWADWRMR</sequence>
<evidence type="ECO:0000313" key="4">
    <source>
        <dbReference type="Proteomes" id="UP000199398"/>
    </source>
</evidence>
<feature type="transmembrane region" description="Helical" evidence="1">
    <location>
        <begin position="28"/>
        <end position="56"/>
    </location>
</feature>
<keyword evidence="1" id="KW-0812">Transmembrane</keyword>
<dbReference type="Proteomes" id="UP000199398">
    <property type="component" value="Unassembled WGS sequence"/>
</dbReference>
<dbReference type="AlphaFoldDB" id="A0A1I4YLF7"/>
<dbReference type="STRING" id="455193.SAMN05421805_104198"/>
<dbReference type="RefSeq" id="WP_093152037.1">
    <property type="nucleotide sequence ID" value="NZ_FOUP01000004.1"/>
</dbReference>
<name>A0A1I4YLF7_9PSEU</name>
<gene>
    <name evidence="2" type="ORF">ATL45_0982</name>
    <name evidence="3" type="ORF">SAMN05421805_104198</name>
</gene>
<dbReference type="EMBL" id="RBXX01000002">
    <property type="protein sequence ID" value="RKT82727.1"/>
    <property type="molecule type" value="Genomic_DNA"/>
</dbReference>
<accession>A0A1I4YLF7</accession>
<dbReference type="EMBL" id="FOUP01000004">
    <property type="protein sequence ID" value="SFN38881.1"/>
    <property type="molecule type" value="Genomic_DNA"/>
</dbReference>
<evidence type="ECO:0000256" key="1">
    <source>
        <dbReference type="SAM" id="Phobius"/>
    </source>
</evidence>
<organism evidence="3 4">
    <name type="scientific">Saccharopolyspora antimicrobica</name>
    <dbReference type="NCBI Taxonomy" id="455193"/>
    <lineage>
        <taxon>Bacteria</taxon>
        <taxon>Bacillati</taxon>
        <taxon>Actinomycetota</taxon>
        <taxon>Actinomycetes</taxon>
        <taxon>Pseudonocardiales</taxon>
        <taxon>Pseudonocardiaceae</taxon>
        <taxon>Saccharopolyspora</taxon>
    </lineage>
</organism>
<dbReference type="Proteomes" id="UP000270697">
    <property type="component" value="Unassembled WGS sequence"/>
</dbReference>
<reference evidence="3 4" key="1">
    <citation type="submission" date="2016-10" db="EMBL/GenBank/DDBJ databases">
        <authorList>
            <person name="de Groot N.N."/>
        </authorList>
    </citation>
    <scope>NUCLEOTIDE SEQUENCE [LARGE SCALE GENOMIC DNA]</scope>
    <source>
        <strain evidence="3 4">CPCC 201259</strain>
    </source>
</reference>
<protein>
    <submittedName>
        <fullName evidence="3">Uncharacterized protein</fullName>
    </submittedName>
</protein>
<keyword evidence="1" id="KW-1133">Transmembrane helix</keyword>
<evidence type="ECO:0000313" key="5">
    <source>
        <dbReference type="Proteomes" id="UP000270697"/>
    </source>
</evidence>
<proteinExistence type="predicted"/>
<evidence type="ECO:0000313" key="3">
    <source>
        <dbReference type="EMBL" id="SFN38881.1"/>
    </source>
</evidence>
<evidence type="ECO:0000313" key="2">
    <source>
        <dbReference type="EMBL" id="RKT82727.1"/>
    </source>
</evidence>
<keyword evidence="1" id="KW-0472">Membrane</keyword>
<reference evidence="2 5" key="2">
    <citation type="submission" date="2018-10" db="EMBL/GenBank/DDBJ databases">
        <title>Sequencing the genomes of 1000 actinobacteria strains.</title>
        <authorList>
            <person name="Klenk H.-P."/>
        </authorList>
    </citation>
    <scope>NUCLEOTIDE SEQUENCE [LARGE SCALE GENOMIC DNA]</scope>
    <source>
        <strain evidence="2 5">DSM 45119</strain>
    </source>
</reference>